<feature type="signal peptide" evidence="1">
    <location>
        <begin position="1"/>
        <end position="18"/>
    </location>
</feature>
<name>A0A2D4IZL6_MICLE</name>
<proteinExistence type="predicted"/>
<keyword evidence="1" id="KW-0732">Signal</keyword>
<feature type="chain" id="PRO_5013669505" evidence="1">
    <location>
        <begin position="19"/>
        <end position="119"/>
    </location>
</feature>
<reference evidence="2" key="2">
    <citation type="submission" date="2017-11" db="EMBL/GenBank/DDBJ databases">
        <title>Coralsnake Venomics: Analyses of Venom Gland Transcriptomes and Proteomes of Six Brazilian Taxa.</title>
        <authorList>
            <person name="Aird S.D."/>
            <person name="Jorge da Silva N."/>
            <person name="Qiu L."/>
            <person name="Villar-Briones A."/>
            <person name="Aparecida-Saddi V."/>
            <person name="Campos-Telles M.P."/>
            <person name="Grau M."/>
            <person name="Mikheyev A.S."/>
        </authorList>
    </citation>
    <scope>NUCLEOTIDE SEQUENCE</scope>
    <source>
        <tissue evidence="2">Venom_gland</tissue>
    </source>
</reference>
<reference evidence="2" key="1">
    <citation type="submission" date="2017-07" db="EMBL/GenBank/DDBJ databases">
        <authorList>
            <person name="Mikheyev A."/>
            <person name="Grau M."/>
        </authorList>
    </citation>
    <scope>NUCLEOTIDE SEQUENCE</scope>
    <source>
        <tissue evidence="2">Venom_gland</tissue>
    </source>
</reference>
<evidence type="ECO:0000256" key="1">
    <source>
        <dbReference type="SAM" id="SignalP"/>
    </source>
</evidence>
<sequence>MHLSGRCLWAFKLLVNLSELIYNGDPLHTNANLVKSMALIISKQHFLTGSSTYWLGKKDLTPDQNTFRQAIDHLSNCNQVITLFWKFFESYKKPFCFCCLTESERRRKKDFKHLIGHNT</sequence>
<dbReference type="AlphaFoldDB" id="A0A2D4IZL6"/>
<dbReference type="EMBL" id="IACK01132209">
    <property type="protein sequence ID" value="LAA89662.1"/>
    <property type="molecule type" value="Transcribed_RNA"/>
</dbReference>
<organism evidence="2">
    <name type="scientific">Micrurus lemniscatus lemniscatus</name>
    <dbReference type="NCBI Taxonomy" id="129467"/>
    <lineage>
        <taxon>Eukaryota</taxon>
        <taxon>Metazoa</taxon>
        <taxon>Chordata</taxon>
        <taxon>Craniata</taxon>
        <taxon>Vertebrata</taxon>
        <taxon>Euteleostomi</taxon>
        <taxon>Lepidosauria</taxon>
        <taxon>Squamata</taxon>
        <taxon>Bifurcata</taxon>
        <taxon>Unidentata</taxon>
        <taxon>Episquamata</taxon>
        <taxon>Toxicofera</taxon>
        <taxon>Serpentes</taxon>
        <taxon>Colubroidea</taxon>
        <taxon>Elapidae</taxon>
        <taxon>Elapinae</taxon>
        <taxon>Micrurus</taxon>
    </lineage>
</organism>
<protein>
    <submittedName>
        <fullName evidence="2">Uncharacterized protein</fullName>
    </submittedName>
</protein>
<accession>A0A2D4IZL6</accession>
<evidence type="ECO:0000313" key="2">
    <source>
        <dbReference type="EMBL" id="LAA89662.1"/>
    </source>
</evidence>